<sequence>MPNHLFAFLRILVLVLGFVIICLGAFCISTNATVCKCNNLPIAYLLLPFGFFLLLLGIFWSTYHEASKHKNLFHSIMRGSSRYQDTHINTVDRPNFYPPSYEDSTDPEKQTFPLPVCPLERQKETYNIPPPLYTESSLEFIGEASAQEEQPPSYEISLQQQAPARDLTQEEAAHAPVPETNC</sequence>
<comment type="caution">
    <text evidence="3">The sequence shown here is derived from an EMBL/GenBank/DDBJ whole genome shotgun (WGS) entry which is preliminary data.</text>
</comment>
<feature type="transmembrane region" description="Helical" evidence="2">
    <location>
        <begin position="40"/>
        <end position="63"/>
    </location>
</feature>
<keyword evidence="2" id="KW-0812">Transmembrane</keyword>
<dbReference type="InterPro" id="IPR031363">
    <property type="entry name" value="TMEM252"/>
</dbReference>
<dbReference type="AlphaFoldDB" id="A0A9Q1B4Z2"/>
<dbReference type="Proteomes" id="UP001142489">
    <property type="component" value="Unassembled WGS sequence"/>
</dbReference>
<name>A0A9Q1B4Z2_9SAUR</name>
<feature type="transmembrane region" description="Helical" evidence="2">
    <location>
        <begin position="6"/>
        <end position="28"/>
    </location>
</feature>
<dbReference type="OrthoDB" id="9896070at2759"/>
<dbReference type="PANTHER" id="PTHR35682:SF1">
    <property type="entry name" value="TRANSMEMBRANE PROTEIN 252"/>
    <property type="match status" value="1"/>
</dbReference>
<feature type="region of interest" description="Disordered" evidence="1">
    <location>
        <begin position="142"/>
        <end position="182"/>
    </location>
</feature>
<evidence type="ECO:0000313" key="3">
    <source>
        <dbReference type="EMBL" id="KAJ7335519.1"/>
    </source>
</evidence>
<proteinExistence type="predicted"/>
<organism evidence="3 4">
    <name type="scientific">Phrynocephalus forsythii</name>
    <dbReference type="NCBI Taxonomy" id="171643"/>
    <lineage>
        <taxon>Eukaryota</taxon>
        <taxon>Metazoa</taxon>
        <taxon>Chordata</taxon>
        <taxon>Craniata</taxon>
        <taxon>Vertebrata</taxon>
        <taxon>Euteleostomi</taxon>
        <taxon>Lepidosauria</taxon>
        <taxon>Squamata</taxon>
        <taxon>Bifurcata</taxon>
        <taxon>Unidentata</taxon>
        <taxon>Episquamata</taxon>
        <taxon>Toxicofera</taxon>
        <taxon>Iguania</taxon>
        <taxon>Acrodonta</taxon>
        <taxon>Agamidae</taxon>
        <taxon>Agaminae</taxon>
        <taxon>Phrynocephalus</taxon>
    </lineage>
</organism>
<gene>
    <name evidence="3" type="ORF">JRQ81_013460</name>
</gene>
<evidence type="ECO:0008006" key="5">
    <source>
        <dbReference type="Google" id="ProtNLM"/>
    </source>
</evidence>
<evidence type="ECO:0000313" key="4">
    <source>
        <dbReference type="Proteomes" id="UP001142489"/>
    </source>
</evidence>
<reference evidence="3" key="1">
    <citation type="journal article" date="2023" name="DNA Res.">
        <title>Chromosome-level genome assembly of Phrynocephalus forsythii using third-generation DNA sequencing and Hi-C analysis.</title>
        <authorList>
            <person name="Qi Y."/>
            <person name="Zhao W."/>
            <person name="Zhao Y."/>
            <person name="Niu C."/>
            <person name="Cao S."/>
            <person name="Zhang Y."/>
        </authorList>
    </citation>
    <scope>NUCLEOTIDE SEQUENCE</scope>
    <source>
        <tissue evidence="3">Muscle</tissue>
    </source>
</reference>
<dbReference type="Pfam" id="PF15664">
    <property type="entry name" value="TMEM252"/>
    <property type="match status" value="1"/>
</dbReference>
<protein>
    <recommendedName>
        <fullName evidence="5">Transmembrane protein 252</fullName>
    </recommendedName>
</protein>
<keyword evidence="2" id="KW-1133">Transmembrane helix</keyword>
<dbReference type="PANTHER" id="PTHR35682">
    <property type="entry name" value="TRANSMEMBRANE PROTEIN 252"/>
    <property type="match status" value="1"/>
</dbReference>
<evidence type="ECO:0000256" key="1">
    <source>
        <dbReference type="SAM" id="MobiDB-lite"/>
    </source>
</evidence>
<accession>A0A9Q1B4Z2</accession>
<keyword evidence="2" id="KW-0472">Membrane</keyword>
<keyword evidence="4" id="KW-1185">Reference proteome</keyword>
<evidence type="ECO:0000256" key="2">
    <source>
        <dbReference type="SAM" id="Phobius"/>
    </source>
</evidence>
<dbReference type="EMBL" id="JAPFRF010000004">
    <property type="protein sequence ID" value="KAJ7335519.1"/>
    <property type="molecule type" value="Genomic_DNA"/>
</dbReference>